<dbReference type="EMBL" id="CM047583">
    <property type="protein sequence ID" value="KAI9913243.1"/>
    <property type="molecule type" value="Genomic_DNA"/>
</dbReference>
<accession>A0ACC0W564</accession>
<evidence type="ECO:0000313" key="1">
    <source>
        <dbReference type="EMBL" id="KAI9913243.1"/>
    </source>
</evidence>
<name>A0ACC0W564_9STRA</name>
<protein>
    <submittedName>
        <fullName evidence="1">Uncharacterized protein</fullName>
    </submittedName>
</protein>
<sequence length="60" mass="6927">MREMHKRKHEGDDLRIMTCAMEVVDQNVERFSCFTKCMLVFCVRVAGLYREKGQSATGLA</sequence>
<organism evidence="1 2">
    <name type="scientific">Peronosclerospora sorghi</name>
    <dbReference type="NCBI Taxonomy" id="230839"/>
    <lineage>
        <taxon>Eukaryota</taxon>
        <taxon>Sar</taxon>
        <taxon>Stramenopiles</taxon>
        <taxon>Oomycota</taxon>
        <taxon>Peronosporomycetes</taxon>
        <taxon>Peronosporales</taxon>
        <taxon>Peronosporaceae</taxon>
        <taxon>Peronosclerospora</taxon>
    </lineage>
</organism>
<gene>
    <name evidence="1" type="ORF">PsorP6_006303</name>
</gene>
<reference evidence="1 2" key="1">
    <citation type="journal article" date="2022" name="bioRxiv">
        <title>The genome of the oomycete Peronosclerospora sorghi, a cosmopolitan pathogen of maize and sorghum, is inflated with dispersed pseudogenes.</title>
        <authorList>
            <person name="Fletcher K."/>
            <person name="Martin F."/>
            <person name="Isakeit T."/>
            <person name="Cavanaugh K."/>
            <person name="Magill C."/>
            <person name="Michelmore R."/>
        </authorList>
    </citation>
    <scope>NUCLEOTIDE SEQUENCE [LARGE SCALE GENOMIC DNA]</scope>
    <source>
        <strain evidence="1">P6</strain>
    </source>
</reference>
<evidence type="ECO:0000313" key="2">
    <source>
        <dbReference type="Proteomes" id="UP001163321"/>
    </source>
</evidence>
<dbReference type="Proteomes" id="UP001163321">
    <property type="component" value="Chromosome 4"/>
</dbReference>
<proteinExistence type="predicted"/>
<keyword evidence="2" id="KW-1185">Reference proteome</keyword>
<comment type="caution">
    <text evidence="1">The sequence shown here is derived from an EMBL/GenBank/DDBJ whole genome shotgun (WGS) entry which is preliminary data.</text>
</comment>